<dbReference type="Proteomes" id="UP000799437">
    <property type="component" value="Unassembled WGS sequence"/>
</dbReference>
<evidence type="ECO:0000313" key="3">
    <source>
        <dbReference type="EMBL" id="KAF2761312.1"/>
    </source>
</evidence>
<dbReference type="PANTHER" id="PTHR47219:SF20">
    <property type="entry name" value="TBC1 DOMAIN FAMILY MEMBER 2B"/>
    <property type="match status" value="1"/>
</dbReference>
<feature type="region of interest" description="Disordered" evidence="1">
    <location>
        <begin position="451"/>
        <end position="495"/>
    </location>
</feature>
<evidence type="ECO:0000256" key="1">
    <source>
        <dbReference type="SAM" id="MobiDB-lite"/>
    </source>
</evidence>
<gene>
    <name evidence="3" type="ORF">EJ05DRAFT_434895</name>
</gene>
<protein>
    <submittedName>
        <fullName evidence="3">RabGAP/TBC</fullName>
    </submittedName>
</protein>
<feature type="domain" description="Rab-GAP TBC" evidence="2">
    <location>
        <begin position="105"/>
        <end position="337"/>
    </location>
</feature>
<feature type="region of interest" description="Disordered" evidence="1">
    <location>
        <begin position="165"/>
        <end position="188"/>
    </location>
</feature>
<dbReference type="GO" id="GO:0005096">
    <property type="term" value="F:GTPase activator activity"/>
    <property type="evidence" value="ECO:0007669"/>
    <property type="project" value="TreeGrafter"/>
</dbReference>
<dbReference type="Gene3D" id="1.10.472.80">
    <property type="entry name" value="Ypt/Rab-GAP domain of gyp1p, domain 3"/>
    <property type="match status" value="1"/>
</dbReference>
<proteinExistence type="predicted"/>
<feature type="compositionally biased region" description="Polar residues" evidence="1">
    <location>
        <begin position="12"/>
        <end position="32"/>
    </location>
</feature>
<dbReference type="RefSeq" id="XP_033603763.1">
    <property type="nucleotide sequence ID" value="XM_033741677.1"/>
</dbReference>
<dbReference type="SUPFAM" id="SSF47923">
    <property type="entry name" value="Ypt/Rab-GAP domain of gyp1p"/>
    <property type="match status" value="2"/>
</dbReference>
<organism evidence="3 4">
    <name type="scientific">Pseudovirgaria hyperparasitica</name>
    <dbReference type="NCBI Taxonomy" id="470096"/>
    <lineage>
        <taxon>Eukaryota</taxon>
        <taxon>Fungi</taxon>
        <taxon>Dikarya</taxon>
        <taxon>Ascomycota</taxon>
        <taxon>Pezizomycotina</taxon>
        <taxon>Dothideomycetes</taxon>
        <taxon>Dothideomycetes incertae sedis</taxon>
        <taxon>Acrospermales</taxon>
        <taxon>Acrospermaceae</taxon>
        <taxon>Pseudovirgaria</taxon>
    </lineage>
</organism>
<dbReference type="InterPro" id="IPR035969">
    <property type="entry name" value="Rab-GAP_TBC_sf"/>
</dbReference>
<dbReference type="Pfam" id="PF00566">
    <property type="entry name" value="RabGAP-TBC"/>
    <property type="match status" value="1"/>
</dbReference>
<dbReference type="AlphaFoldDB" id="A0A6A6WER5"/>
<dbReference type="InterPro" id="IPR000195">
    <property type="entry name" value="Rab-GAP-TBC_dom"/>
</dbReference>
<feature type="compositionally biased region" description="Pro residues" evidence="1">
    <location>
        <begin position="484"/>
        <end position="495"/>
    </location>
</feature>
<dbReference type="GeneID" id="54482731"/>
<dbReference type="Gene3D" id="1.10.8.270">
    <property type="entry name" value="putative rabgap domain of human tbc1 domain family member 14 like domains"/>
    <property type="match status" value="1"/>
</dbReference>
<name>A0A6A6WER5_9PEZI</name>
<feature type="compositionally biased region" description="Basic residues" evidence="1">
    <location>
        <begin position="466"/>
        <end position="481"/>
    </location>
</feature>
<accession>A0A6A6WER5</accession>
<dbReference type="InterPro" id="IPR050302">
    <property type="entry name" value="Rab_GAP_TBC_domain"/>
</dbReference>
<evidence type="ECO:0000259" key="2">
    <source>
        <dbReference type="PROSITE" id="PS50086"/>
    </source>
</evidence>
<keyword evidence="4" id="KW-1185">Reference proteome</keyword>
<dbReference type="GO" id="GO:0031267">
    <property type="term" value="F:small GTPase binding"/>
    <property type="evidence" value="ECO:0007669"/>
    <property type="project" value="TreeGrafter"/>
</dbReference>
<reference evidence="3" key="1">
    <citation type="journal article" date="2020" name="Stud. Mycol.">
        <title>101 Dothideomycetes genomes: a test case for predicting lifestyles and emergence of pathogens.</title>
        <authorList>
            <person name="Haridas S."/>
            <person name="Albert R."/>
            <person name="Binder M."/>
            <person name="Bloem J."/>
            <person name="Labutti K."/>
            <person name="Salamov A."/>
            <person name="Andreopoulos B."/>
            <person name="Baker S."/>
            <person name="Barry K."/>
            <person name="Bills G."/>
            <person name="Bluhm B."/>
            <person name="Cannon C."/>
            <person name="Castanera R."/>
            <person name="Culley D."/>
            <person name="Daum C."/>
            <person name="Ezra D."/>
            <person name="Gonzalez J."/>
            <person name="Henrissat B."/>
            <person name="Kuo A."/>
            <person name="Liang C."/>
            <person name="Lipzen A."/>
            <person name="Lutzoni F."/>
            <person name="Magnuson J."/>
            <person name="Mondo S."/>
            <person name="Nolan M."/>
            <person name="Ohm R."/>
            <person name="Pangilinan J."/>
            <person name="Park H.-J."/>
            <person name="Ramirez L."/>
            <person name="Alfaro M."/>
            <person name="Sun H."/>
            <person name="Tritt A."/>
            <person name="Yoshinaga Y."/>
            <person name="Zwiers L.-H."/>
            <person name="Turgeon B."/>
            <person name="Goodwin S."/>
            <person name="Spatafora J."/>
            <person name="Crous P."/>
            <person name="Grigoriev I."/>
        </authorList>
    </citation>
    <scope>NUCLEOTIDE SEQUENCE</scope>
    <source>
        <strain evidence="3">CBS 121739</strain>
    </source>
</reference>
<evidence type="ECO:0000313" key="4">
    <source>
        <dbReference type="Proteomes" id="UP000799437"/>
    </source>
</evidence>
<dbReference type="PROSITE" id="PS50086">
    <property type="entry name" value="TBC_RABGAP"/>
    <property type="match status" value="1"/>
</dbReference>
<dbReference type="PANTHER" id="PTHR47219">
    <property type="entry name" value="RAB GTPASE-ACTIVATING PROTEIN 1-LIKE"/>
    <property type="match status" value="1"/>
</dbReference>
<sequence length="495" mass="56334">MRALSLPKTHHTSNSSQIMTGRASATPSTMSDLSPPAVRDRYGFKKVSQHITLVEHDVWNFHYIEYLDRRRKKWVTLMKKCGLPYENPKEFPPPSDQVKRFIRKGLPPDWRGAAWFFYAGGPQNLAQNPTLYSDLMEQINEGALSDLDREHIERDLHRTFPDNIRFKPEFDSSAPPSETQSFDRPDSTAMENETSILKALRRVLQAFAIHNPNIGYCQSLNFLAGLLLLFLEEDEEKAFILLNIITTEHLPGTHGKILGANIDIGVLMGCIKESMPLVWAAIDDTNDPSGHSSHVATAAARLPTVSLATTSWFMSLFVSSLPIETVLRVWDCLFYEGSKTLFRIALAIFKIGEDFIRAVNDPMEIFQIVQNLPRKLINPNALMEACFKKRNGFGHLTQETIDQRRLERRRSNVDDVTKLTNVPKTPVPDEISPKLVSTRTNTMDDTFDRIERERWAQEPQPLVKRATTKSKFKRSLSRKKPLPGVKPPLPSNNMI</sequence>
<feature type="region of interest" description="Disordered" evidence="1">
    <location>
        <begin position="1"/>
        <end position="34"/>
    </location>
</feature>
<dbReference type="OrthoDB" id="294251at2759"/>
<dbReference type="SMART" id="SM00164">
    <property type="entry name" value="TBC"/>
    <property type="match status" value="1"/>
</dbReference>
<dbReference type="EMBL" id="ML996567">
    <property type="protein sequence ID" value="KAF2761312.1"/>
    <property type="molecule type" value="Genomic_DNA"/>
</dbReference>